<dbReference type="Proteomes" id="UP000002071">
    <property type="component" value="Chromosome"/>
</dbReference>
<feature type="transmembrane region" description="Helical" evidence="1">
    <location>
        <begin position="20"/>
        <end position="45"/>
    </location>
</feature>
<organism evidence="2 3">
    <name type="scientific">Halorhabdus utahensis (strain DSM 12940 / JCM 11049 / AX-2)</name>
    <dbReference type="NCBI Taxonomy" id="519442"/>
    <lineage>
        <taxon>Archaea</taxon>
        <taxon>Methanobacteriati</taxon>
        <taxon>Methanobacteriota</taxon>
        <taxon>Stenosarchaea group</taxon>
        <taxon>Halobacteria</taxon>
        <taxon>Halobacteriales</taxon>
        <taxon>Haloarculaceae</taxon>
        <taxon>Halorhabdus</taxon>
    </lineage>
</organism>
<protein>
    <submittedName>
        <fullName evidence="2">Uncharacterized protein</fullName>
    </submittedName>
</protein>
<dbReference type="EMBL" id="CP001687">
    <property type="protein sequence ID" value="ACV11492.1"/>
    <property type="molecule type" value="Genomic_DNA"/>
</dbReference>
<dbReference type="RefSeq" id="WP_015789066.1">
    <property type="nucleotide sequence ID" value="NC_013158.1"/>
</dbReference>
<reference evidence="2 3" key="1">
    <citation type="journal article" date="2009" name="Stand. Genomic Sci.">
        <title>Complete genome sequence of Halorhabdus utahensis type strain (AX-2).</title>
        <authorList>
            <person name="Anderson I."/>
            <person name="Tindall B.J."/>
            <person name="Pomrenke H."/>
            <person name="Goker M."/>
            <person name="Lapidus A."/>
            <person name="Nolan M."/>
            <person name="Copeland A."/>
            <person name="Glavina Del Rio T."/>
            <person name="Chen F."/>
            <person name="Tice H."/>
            <person name="Cheng J.F."/>
            <person name="Lucas S."/>
            <person name="Chertkov O."/>
            <person name="Bruce D."/>
            <person name="Brettin T."/>
            <person name="Detter J.C."/>
            <person name="Han C."/>
            <person name="Goodwin L."/>
            <person name="Land M."/>
            <person name="Hauser L."/>
            <person name="Chang Y.J."/>
            <person name="Jeffries C.D."/>
            <person name="Pitluck S."/>
            <person name="Pati A."/>
            <person name="Mavromatis K."/>
            <person name="Ivanova N."/>
            <person name="Ovchinnikova G."/>
            <person name="Chen A."/>
            <person name="Palaniappan K."/>
            <person name="Chain P."/>
            <person name="Rohde M."/>
            <person name="Bristow J."/>
            <person name="Eisen J.A."/>
            <person name="Markowitz V."/>
            <person name="Hugenholtz P."/>
            <person name="Kyrpides N.C."/>
            <person name="Klenk H.P."/>
        </authorList>
    </citation>
    <scope>NUCLEOTIDE SEQUENCE [LARGE SCALE GENOMIC DNA]</scope>
    <source>
        <strain evidence="3">DSM 12940 / JCM 11049 / AX-2</strain>
    </source>
</reference>
<evidence type="ECO:0000313" key="3">
    <source>
        <dbReference type="Proteomes" id="UP000002071"/>
    </source>
</evidence>
<name>C7NN92_HALUD</name>
<gene>
    <name evidence="2" type="ordered locus">Huta_1316</name>
</gene>
<sequence>MVSVTGLRRRFEFSRRNGLIAYYIVGLAILIVTYTVVYNTALLVLEGESQSSPPSSSSSRR</sequence>
<keyword evidence="3" id="KW-1185">Reference proteome</keyword>
<accession>C7NN92</accession>
<dbReference type="GeneID" id="71811467"/>
<evidence type="ECO:0000313" key="2">
    <source>
        <dbReference type="EMBL" id="ACV11492.1"/>
    </source>
</evidence>
<proteinExistence type="predicted"/>
<dbReference type="STRING" id="519442.Huta_1316"/>
<keyword evidence="1" id="KW-1133">Transmembrane helix</keyword>
<dbReference type="AlphaFoldDB" id="C7NN92"/>
<dbReference type="KEGG" id="hut:Huta_1316"/>
<keyword evidence="1" id="KW-0472">Membrane</keyword>
<keyword evidence="1" id="KW-0812">Transmembrane</keyword>
<dbReference type="HOGENOM" id="CLU_2911445_0_0_2"/>
<evidence type="ECO:0000256" key="1">
    <source>
        <dbReference type="SAM" id="Phobius"/>
    </source>
</evidence>